<accession>A0ABX3XNG8</accession>
<comment type="caution">
    <text evidence="2">The sequence shown here is derived from an EMBL/GenBank/DDBJ whole genome shotgun (WGS) entry which is preliminary data.</text>
</comment>
<feature type="region of interest" description="Disordered" evidence="1">
    <location>
        <begin position="346"/>
        <end position="388"/>
    </location>
</feature>
<feature type="region of interest" description="Disordered" evidence="1">
    <location>
        <begin position="122"/>
        <end position="188"/>
    </location>
</feature>
<feature type="compositionally biased region" description="Basic and acidic residues" evidence="1">
    <location>
        <begin position="152"/>
        <end position="184"/>
    </location>
</feature>
<evidence type="ECO:0000256" key="1">
    <source>
        <dbReference type="SAM" id="MobiDB-lite"/>
    </source>
</evidence>
<dbReference type="Proteomes" id="UP000194225">
    <property type="component" value="Unassembled WGS sequence"/>
</dbReference>
<keyword evidence="3" id="KW-1185">Reference proteome</keyword>
<sequence>MGHVVPPAGDVLLHGVVQDEGLLGQQSDVAAQAVERHPVHGDAVEPDAAGIRVVEPQQQGGERRFAGAAGPGDHHQFPGDRAEREVLEDLGLAAGVVEVHLAGFHRADRAARCREDGGGVRVGDGGAGVEDLQQPLGPGGRLGDRQPQLAEVADRRVEVADEGREGQQLAERHPPRGDLPRAEADDGQDAECLEDLDDLLVQLVEAGAGHRRPQPAAGLAAEPFLFVALPVVGLRQDDVDQPFLDHRGDGAVGRALPAGDLLDPAGETAGGDPEERGQGEGDQGHVPAQPERGTGVEDDAEPGGGRLDQPADHQLLDGVHIAGHPLDQVTAAVALEEVRRQLLEVGEDAGPQPHHEALGRPGGERVAQIPHHPAGDGHAQPQTGRCPESADRALLKSVVGELGEDQDGHGLRERGQDGAQTDQQDPAPVAPGQRPEAPYRFLEPHPPGADRGIRHEPAPQDPVRAGLQGRPRRCPRSGRGEGGRVTVLLRYGGPLSHRRWLRAGLGRRCTALLAPA</sequence>
<feature type="compositionally biased region" description="Basic and acidic residues" evidence="1">
    <location>
        <begin position="273"/>
        <end position="283"/>
    </location>
</feature>
<evidence type="ECO:0000313" key="3">
    <source>
        <dbReference type="Proteomes" id="UP000194225"/>
    </source>
</evidence>
<dbReference type="EMBL" id="MIGA01000071">
    <property type="protein sequence ID" value="OSY37041.1"/>
    <property type="molecule type" value="Genomic_DNA"/>
</dbReference>
<name>A0ABX3XNG8_STRPT</name>
<protein>
    <submittedName>
        <fullName evidence="2">Uncharacterized protein</fullName>
    </submittedName>
</protein>
<gene>
    <name evidence="2" type="ORF">BG653_06647</name>
</gene>
<evidence type="ECO:0000313" key="2">
    <source>
        <dbReference type="EMBL" id="OSY37041.1"/>
    </source>
</evidence>
<reference evidence="2 3" key="1">
    <citation type="submission" date="2016-09" db="EMBL/GenBank/DDBJ databases">
        <title>Streptomyces platensis DSM40041, a candidate organism with high potential of specific P450 cytochromes.</title>
        <authorList>
            <person name="Grumaz C."/>
            <person name="Vainshtein Y."/>
            <person name="Kirstahler P."/>
            <person name="Sohn K."/>
        </authorList>
    </citation>
    <scope>NUCLEOTIDE SEQUENCE [LARGE SCALE GENOMIC DNA]</scope>
    <source>
        <strain evidence="2 3">DSM 40041</strain>
    </source>
</reference>
<feature type="region of interest" description="Disordered" evidence="1">
    <location>
        <begin position="250"/>
        <end position="311"/>
    </location>
</feature>
<feature type="compositionally biased region" description="Basic and acidic residues" evidence="1">
    <location>
        <begin position="406"/>
        <end position="416"/>
    </location>
</feature>
<feature type="region of interest" description="Disordered" evidence="1">
    <location>
        <begin position="402"/>
        <end position="481"/>
    </location>
</feature>
<organism evidence="2 3">
    <name type="scientific">Streptomyces platensis</name>
    <dbReference type="NCBI Taxonomy" id="58346"/>
    <lineage>
        <taxon>Bacteria</taxon>
        <taxon>Bacillati</taxon>
        <taxon>Actinomycetota</taxon>
        <taxon>Actinomycetes</taxon>
        <taxon>Kitasatosporales</taxon>
        <taxon>Streptomycetaceae</taxon>
        <taxon>Streptomyces</taxon>
    </lineage>
</organism>
<proteinExistence type="predicted"/>